<protein>
    <submittedName>
        <fullName evidence="2">Uncharacterized protein</fullName>
    </submittedName>
</protein>
<keyword evidence="3" id="KW-1185">Reference proteome</keyword>
<feature type="compositionally biased region" description="Low complexity" evidence="1">
    <location>
        <begin position="87"/>
        <end position="101"/>
    </location>
</feature>
<dbReference type="Proteomes" id="UP001519460">
    <property type="component" value="Unassembled WGS sequence"/>
</dbReference>
<feature type="compositionally biased region" description="Polar residues" evidence="1">
    <location>
        <begin position="58"/>
        <end position="70"/>
    </location>
</feature>
<dbReference type="EMBL" id="JACVVK020000094">
    <property type="protein sequence ID" value="KAK7493288.1"/>
    <property type="molecule type" value="Genomic_DNA"/>
</dbReference>
<feature type="region of interest" description="Disordered" evidence="1">
    <location>
        <begin position="58"/>
        <end position="142"/>
    </location>
</feature>
<gene>
    <name evidence="2" type="ORF">BaRGS_00015414</name>
</gene>
<feature type="compositionally biased region" description="Low complexity" evidence="1">
    <location>
        <begin position="123"/>
        <end position="132"/>
    </location>
</feature>
<feature type="compositionally biased region" description="Basic and acidic residues" evidence="1">
    <location>
        <begin position="188"/>
        <end position="200"/>
    </location>
</feature>
<evidence type="ECO:0000256" key="1">
    <source>
        <dbReference type="SAM" id="MobiDB-lite"/>
    </source>
</evidence>
<reference evidence="2 3" key="1">
    <citation type="journal article" date="2023" name="Sci. Data">
        <title>Genome assembly of the Korean intertidal mud-creeper Batillaria attramentaria.</title>
        <authorList>
            <person name="Patra A.K."/>
            <person name="Ho P.T."/>
            <person name="Jun S."/>
            <person name="Lee S.J."/>
            <person name="Kim Y."/>
            <person name="Won Y.J."/>
        </authorList>
    </citation>
    <scope>NUCLEOTIDE SEQUENCE [LARGE SCALE GENOMIC DNA]</scope>
    <source>
        <strain evidence="2">Wonlab-2016</strain>
    </source>
</reference>
<organism evidence="2 3">
    <name type="scientific">Batillaria attramentaria</name>
    <dbReference type="NCBI Taxonomy" id="370345"/>
    <lineage>
        <taxon>Eukaryota</taxon>
        <taxon>Metazoa</taxon>
        <taxon>Spiralia</taxon>
        <taxon>Lophotrochozoa</taxon>
        <taxon>Mollusca</taxon>
        <taxon>Gastropoda</taxon>
        <taxon>Caenogastropoda</taxon>
        <taxon>Sorbeoconcha</taxon>
        <taxon>Cerithioidea</taxon>
        <taxon>Batillariidae</taxon>
        <taxon>Batillaria</taxon>
    </lineage>
</organism>
<feature type="region of interest" description="Disordered" evidence="1">
    <location>
        <begin position="180"/>
        <end position="240"/>
    </location>
</feature>
<feature type="compositionally biased region" description="Polar residues" evidence="1">
    <location>
        <begin position="222"/>
        <end position="234"/>
    </location>
</feature>
<feature type="compositionally biased region" description="Basic residues" evidence="1">
    <location>
        <begin position="103"/>
        <end position="114"/>
    </location>
</feature>
<feature type="region of interest" description="Disordered" evidence="1">
    <location>
        <begin position="265"/>
        <end position="342"/>
    </location>
</feature>
<evidence type="ECO:0000313" key="3">
    <source>
        <dbReference type="Proteomes" id="UP001519460"/>
    </source>
</evidence>
<sequence length="342" mass="38008">MGLCRSRIRIVDTSDAKSRLSIGLGVIETSVTKTRNSTTRGSIPASAATDAVQLSSDLEAENTTENPNDSTADESGHMVQSTTMSESFQSDSYTSGSSTQSRRAFKRQAAHLRRSTPAIFVVSPENSEPSESIDSLPGFEQSPNYLMVPVRRLPTQRRAHRRRHSTSNVQDIHELQLYQATSNKQRRSTLDKISDTERRLPNSYVSSDHRRISISRKRSEPGPSTSKQVKNRPSLTKAGTRRFVATSSEFISAVYAPEKRRIRIERRESVTSTSRSPQTCSSTSRPAQEVPPTAESSQPGPGVRVPRPTSATGSRTRRQSELVFVQPKVLVRDGTHERRRSQ</sequence>
<comment type="caution">
    <text evidence="2">The sequence shown here is derived from an EMBL/GenBank/DDBJ whole genome shotgun (WGS) entry which is preliminary data.</text>
</comment>
<feature type="compositionally biased region" description="Polar residues" evidence="1">
    <location>
        <begin position="277"/>
        <end position="286"/>
    </location>
</feature>
<evidence type="ECO:0000313" key="2">
    <source>
        <dbReference type="EMBL" id="KAK7493288.1"/>
    </source>
</evidence>
<accession>A0ABD0L1U4</accession>
<proteinExistence type="predicted"/>
<name>A0ABD0L1U4_9CAEN</name>
<dbReference type="AlphaFoldDB" id="A0ABD0L1U4"/>